<evidence type="ECO:0000313" key="19">
    <source>
        <dbReference type="EMBL" id="TBN52487.1"/>
    </source>
</evidence>
<evidence type="ECO:0000256" key="4">
    <source>
        <dbReference type="ARBA" id="ARBA00011245"/>
    </source>
</evidence>
<dbReference type="SFLD" id="SFLDG01065">
    <property type="entry name" value="anaerobic_coproporphyrinogen-I"/>
    <property type="match status" value="1"/>
</dbReference>
<evidence type="ECO:0000256" key="17">
    <source>
        <dbReference type="PIRSR" id="PIRSR000167-2"/>
    </source>
</evidence>
<feature type="domain" description="Radical SAM core" evidence="18">
    <location>
        <begin position="43"/>
        <end position="276"/>
    </location>
</feature>
<feature type="binding site" evidence="16">
    <location>
        <position position="239"/>
    </location>
    <ligand>
        <name>S-adenosyl-L-methionine</name>
        <dbReference type="ChEBI" id="CHEBI:59789"/>
        <label>2</label>
    </ligand>
</feature>
<keyword evidence="7 15" id="KW-0949">S-adenosyl-L-methionine</keyword>
<feature type="binding site" evidence="16">
    <location>
        <position position="108"/>
    </location>
    <ligand>
        <name>S-adenosyl-L-methionine</name>
        <dbReference type="ChEBI" id="CHEBI:59789"/>
        <label>1</label>
    </ligand>
</feature>
<feature type="binding site" evidence="16">
    <location>
        <position position="180"/>
    </location>
    <ligand>
        <name>S-adenosyl-L-methionine</name>
        <dbReference type="ChEBI" id="CHEBI:59789"/>
        <label>2</label>
    </ligand>
</feature>
<feature type="binding site" evidence="17">
    <location>
        <position position="65"/>
    </location>
    <ligand>
        <name>[4Fe-4S] cluster</name>
        <dbReference type="ChEBI" id="CHEBI:49883"/>
        <note>4Fe-4S-S-AdoMet</note>
    </ligand>
</feature>
<evidence type="ECO:0000259" key="18">
    <source>
        <dbReference type="PROSITE" id="PS51918"/>
    </source>
</evidence>
<dbReference type="GO" id="GO:0046872">
    <property type="term" value="F:metal ion binding"/>
    <property type="evidence" value="ECO:0007669"/>
    <property type="project" value="UniProtKB-KW"/>
</dbReference>
<evidence type="ECO:0000256" key="2">
    <source>
        <dbReference type="ARBA" id="ARBA00004785"/>
    </source>
</evidence>
<evidence type="ECO:0000256" key="12">
    <source>
        <dbReference type="ARBA" id="ARBA00023244"/>
    </source>
</evidence>
<dbReference type="InterPro" id="IPR058240">
    <property type="entry name" value="rSAM_sf"/>
</dbReference>
<dbReference type="RefSeq" id="WP_131003721.1">
    <property type="nucleotide sequence ID" value="NZ_JBHSZR010000013.1"/>
</dbReference>
<keyword evidence="12 15" id="KW-0627">Porphyrin biosynthesis</keyword>
<dbReference type="InterPro" id="IPR004558">
    <property type="entry name" value="Coprogen_oxidase_HemN"/>
</dbReference>
<dbReference type="GO" id="GO:0005737">
    <property type="term" value="C:cytoplasm"/>
    <property type="evidence" value="ECO:0007669"/>
    <property type="project" value="UniProtKB-SubCell"/>
</dbReference>
<name>A0A4Q9GK83_9HYPH</name>
<evidence type="ECO:0000256" key="15">
    <source>
        <dbReference type="PIRNR" id="PIRNR000167"/>
    </source>
</evidence>
<comment type="subcellular location">
    <subcellularLocation>
        <location evidence="1 15">Cytoplasm</location>
    </subcellularLocation>
</comment>
<dbReference type="InterPro" id="IPR007197">
    <property type="entry name" value="rSAM"/>
</dbReference>
<keyword evidence="20" id="KW-1185">Reference proteome</keyword>
<evidence type="ECO:0000256" key="8">
    <source>
        <dbReference type="ARBA" id="ARBA00022723"/>
    </source>
</evidence>
<dbReference type="PANTHER" id="PTHR13932:SF6">
    <property type="entry name" value="OXYGEN-INDEPENDENT COPROPORPHYRINOGEN III OXIDASE"/>
    <property type="match status" value="1"/>
</dbReference>
<dbReference type="GO" id="GO:0006782">
    <property type="term" value="P:protoporphyrinogen IX biosynthetic process"/>
    <property type="evidence" value="ECO:0007669"/>
    <property type="project" value="UniProtKB-UniPathway"/>
</dbReference>
<feature type="binding site" evidence="16">
    <location>
        <position position="168"/>
    </location>
    <ligand>
        <name>S-adenosyl-L-methionine</name>
        <dbReference type="ChEBI" id="CHEBI:59789"/>
        <label>2</label>
    </ligand>
</feature>
<keyword evidence="5 15" id="KW-0004">4Fe-4S</keyword>
<feature type="binding site" evidence="16">
    <location>
        <position position="52"/>
    </location>
    <ligand>
        <name>S-adenosyl-L-methionine</name>
        <dbReference type="ChEBI" id="CHEBI:59789"/>
        <label>1</label>
    </ligand>
</feature>
<feature type="binding site" evidence="17">
    <location>
        <position position="62"/>
    </location>
    <ligand>
        <name>[4Fe-4S] cluster</name>
        <dbReference type="ChEBI" id="CHEBI:49883"/>
        <note>4Fe-4S-S-AdoMet</note>
    </ligand>
</feature>
<protein>
    <recommendedName>
        <fullName evidence="15">Coproporphyrinogen-III oxidase</fullName>
        <ecNumber evidence="15">1.3.98.3</ecNumber>
    </recommendedName>
</protein>
<dbReference type="SMART" id="SM00729">
    <property type="entry name" value="Elp3"/>
    <property type="match status" value="1"/>
</dbReference>
<dbReference type="InterPro" id="IPR023404">
    <property type="entry name" value="rSAM_horseshoe"/>
</dbReference>
<feature type="binding site" evidence="16">
    <location>
        <begin position="109"/>
        <end position="110"/>
    </location>
    <ligand>
        <name>S-adenosyl-L-methionine</name>
        <dbReference type="ChEBI" id="CHEBI:59789"/>
        <label>2</label>
    </ligand>
</feature>
<dbReference type="EMBL" id="SIUB01000005">
    <property type="protein sequence ID" value="TBN52487.1"/>
    <property type="molecule type" value="Genomic_DNA"/>
</dbReference>
<dbReference type="PROSITE" id="PS51918">
    <property type="entry name" value="RADICAL_SAM"/>
    <property type="match status" value="1"/>
</dbReference>
<dbReference type="PIRSF" id="PIRSF000167">
    <property type="entry name" value="HemN"/>
    <property type="match status" value="1"/>
</dbReference>
<evidence type="ECO:0000256" key="3">
    <source>
        <dbReference type="ARBA" id="ARBA00005493"/>
    </source>
</evidence>
<feature type="binding site" evidence="16">
    <location>
        <position position="141"/>
    </location>
    <ligand>
        <name>S-adenosyl-L-methionine</name>
        <dbReference type="ChEBI" id="CHEBI:59789"/>
        <label>1</label>
    </ligand>
</feature>
<dbReference type="Gene3D" id="1.10.10.920">
    <property type="match status" value="1"/>
</dbReference>
<dbReference type="GO" id="GO:0051989">
    <property type="term" value="F:coproporphyrinogen dehydrogenase activity"/>
    <property type="evidence" value="ECO:0007669"/>
    <property type="project" value="UniProtKB-EC"/>
</dbReference>
<comment type="function">
    <text evidence="13">Involved in the heme biosynthesis. Catalyzes the anaerobic oxidative decarboxylation of propionate groups of rings A and B of coproporphyrinogen III to yield the vinyl groups in protoporphyrinogen IX.</text>
</comment>
<dbReference type="NCBIfam" id="TIGR00538">
    <property type="entry name" value="hemN"/>
    <property type="match status" value="1"/>
</dbReference>
<feature type="binding site" evidence="16">
    <location>
        <position position="205"/>
    </location>
    <ligand>
        <name>S-adenosyl-L-methionine</name>
        <dbReference type="ChEBI" id="CHEBI:59789"/>
        <label>2</label>
    </ligand>
</feature>
<evidence type="ECO:0000256" key="7">
    <source>
        <dbReference type="ARBA" id="ARBA00022691"/>
    </source>
</evidence>
<dbReference type="OrthoDB" id="9808022at2"/>
<evidence type="ECO:0000256" key="11">
    <source>
        <dbReference type="ARBA" id="ARBA00023014"/>
    </source>
</evidence>
<dbReference type="GO" id="GO:0051539">
    <property type="term" value="F:4 iron, 4 sulfur cluster binding"/>
    <property type="evidence" value="ECO:0007669"/>
    <property type="project" value="UniProtKB-KW"/>
</dbReference>
<reference evidence="19 20" key="1">
    <citation type="submission" date="2019-02" db="EMBL/GenBank/DDBJ databases">
        <title>Hansschlegelia quercus sp. nov., a novel methylotrophic bacterium from buds of oak (Quercus robur L.).</title>
        <authorList>
            <person name="Agafonova N.V."/>
            <person name="Kaparullina E.N."/>
            <person name="Grouzdev D.S."/>
            <person name="Doronina N.V."/>
        </authorList>
    </citation>
    <scope>NUCLEOTIDE SEQUENCE [LARGE SCALE GENOMIC DNA]</scope>
    <source>
        <strain evidence="19 20">Dub</strain>
    </source>
</reference>
<keyword evidence="8 15" id="KW-0479">Metal-binding</keyword>
<comment type="cofactor">
    <cofactor evidence="15 17">
        <name>[4Fe-4S] cluster</name>
        <dbReference type="ChEBI" id="CHEBI:49883"/>
    </cofactor>
    <text evidence="15 17">Binds 1 [4Fe-4S] cluster. The cluster is coordinated with 3 cysteines and an exchangeable S-adenosyl-L-methionine.</text>
</comment>
<keyword evidence="9 15" id="KW-0560">Oxidoreductase</keyword>
<dbReference type="GO" id="GO:0004109">
    <property type="term" value="F:coproporphyrinogen oxidase activity"/>
    <property type="evidence" value="ECO:0007669"/>
    <property type="project" value="InterPro"/>
</dbReference>
<dbReference type="PANTHER" id="PTHR13932">
    <property type="entry name" value="COPROPORPHYRINIGEN III OXIDASE"/>
    <property type="match status" value="1"/>
</dbReference>
<dbReference type="SFLD" id="SFLDS00029">
    <property type="entry name" value="Radical_SAM"/>
    <property type="match status" value="1"/>
</dbReference>
<proteinExistence type="inferred from homology"/>
<gene>
    <name evidence="19" type="primary">hemN</name>
    <name evidence="19" type="ORF">EYR15_11680</name>
</gene>
<evidence type="ECO:0000256" key="10">
    <source>
        <dbReference type="ARBA" id="ARBA00023004"/>
    </source>
</evidence>
<dbReference type="UniPathway" id="UPA00251">
    <property type="reaction ID" value="UER00323"/>
</dbReference>
<evidence type="ECO:0000313" key="20">
    <source>
        <dbReference type="Proteomes" id="UP000291613"/>
    </source>
</evidence>
<evidence type="ECO:0000256" key="1">
    <source>
        <dbReference type="ARBA" id="ARBA00004496"/>
    </source>
</evidence>
<dbReference type="Proteomes" id="UP000291613">
    <property type="component" value="Unassembled WGS sequence"/>
</dbReference>
<feature type="binding site" evidence="16">
    <location>
        <begin position="64"/>
        <end position="66"/>
    </location>
    <ligand>
        <name>S-adenosyl-L-methionine</name>
        <dbReference type="ChEBI" id="CHEBI:59789"/>
        <label>2</label>
    </ligand>
</feature>
<evidence type="ECO:0000256" key="9">
    <source>
        <dbReference type="ARBA" id="ARBA00023002"/>
    </source>
</evidence>
<feature type="binding site" evidence="17">
    <location>
        <position position="58"/>
    </location>
    <ligand>
        <name>[4Fe-4S] cluster</name>
        <dbReference type="ChEBI" id="CHEBI:49883"/>
        <note>4Fe-4S-S-AdoMet</note>
    </ligand>
</feature>
<dbReference type="EC" id="1.3.98.3" evidence="15"/>
<evidence type="ECO:0000256" key="14">
    <source>
        <dbReference type="ARBA" id="ARBA00048321"/>
    </source>
</evidence>
<dbReference type="CDD" id="cd01335">
    <property type="entry name" value="Radical_SAM"/>
    <property type="match status" value="1"/>
</dbReference>
<keyword evidence="6 15" id="KW-0963">Cytoplasm</keyword>
<evidence type="ECO:0000256" key="13">
    <source>
        <dbReference type="ARBA" id="ARBA00024295"/>
    </source>
</evidence>
<keyword evidence="10 15" id="KW-0408">Iron</keyword>
<comment type="similarity">
    <text evidence="3 15">Belongs to the anaerobic coproporphyrinogen-III oxidase family.</text>
</comment>
<comment type="pathway">
    <text evidence="2 15">Porphyrin-containing compound metabolism; protoporphyrin-IX biosynthesis; protoporphyrinogen-IX from coproporphyrinogen-III (AdoMet route): step 1/1.</text>
</comment>
<dbReference type="Gene3D" id="3.80.30.20">
    <property type="entry name" value="tm_1862 like domain"/>
    <property type="match status" value="1"/>
</dbReference>
<dbReference type="SUPFAM" id="SSF102114">
    <property type="entry name" value="Radical SAM enzymes"/>
    <property type="match status" value="1"/>
</dbReference>
<sequence length="449" mass="48969">MIPLRLSELVRRSAPRYTSYPTAPQFGPAVGPQDYDGWLRGLKGESASASLYLHVPFCRSICHYCACTTKATRRDEPIIAYADRLRREIALVADRTGPLRVSHIHWGGGTPNLLPPDVFDQLVAELCDRFDVRPDAEHAIELDPRWVTRESARRLKASGVTRASLGVQDFDEGVQRAIGRPQPYSVVQSAISALRSAGVDGLNLDLIYGLPGQTMRSVRLTARLAAFLGPDRISLFGYAHVPWLRANQRLIDDAALPDSAARFDLAETARETLLEAGYVAVGIDHFAKPKDALRRAAQKGTLRRNFQGYTTDRSDVLIGFGPSAVGRLREGYVQNAADAAGWAGAIDAGRFATVKGRALTPEDRLRAEIIEKLMCGFEVDLGATAAAHGFKPAIFADDLEKLGKLAEQEFVRIDGWRVTIAKDAPALARIVASAFDAYLGAAARHSLVV</sequence>
<comment type="catalytic activity">
    <reaction evidence="14 15">
        <text>coproporphyrinogen III + 2 S-adenosyl-L-methionine = protoporphyrinogen IX + 2 5'-deoxyadenosine + 2 L-methionine + 2 CO2</text>
        <dbReference type="Rhea" id="RHEA:15425"/>
        <dbReference type="ChEBI" id="CHEBI:16526"/>
        <dbReference type="ChEBI" id="CHEBI:17319"/>
        <dbReference type="ChEBI" id="CHEBI:57307"/>
        <dbReference type="ChEBI" id="CHEBI:57309"/>
        <dbReference type="ChEBI" id="CHEBI:57844"/>
        <dbReference type="ChEBI" id="CHEBI:59789"/>
        <dbReference type="EC" id="1.3.98.3"/>
    </reaction>
</comment>
<evidence type="ECO:0000256" key="16">
    <source>
        <dbReference type="PIRSR" id="PIRSR000167-1"/>
    </source>
</evidence>
<evidence type="ECO:0000256" key="6">
    <source>
        <dbReference type="ARBA" id="ARBA00022490"/>
    </source>
</evidence>
<evidence type="ECO:0000256" key="5">
    <source>
        <dbReference type="ARBA" id="ARBA00022485"/>
    </source>
</evidence>
<dbReference type="InterPro" id="IPR034505">
    <property type="entry name" value="Coproporphyrinogen-III_oxidase"/>
</dbReference>
<dbReference type="InterPro" id="IPR006638">
    <property type="entry name" value="Elp3/MiaA/NifB-like_rSAM"/>
</dbReference>
<organism evidence="19 20">
    <name type="scientific">Hansschlegelia quercus</name>
    <dbReference type="NCBI Taxonomy" id="2528245"/>
    <lineage>
        <taxon>Bacteria</taxon>
        <taxon>Pseudomonadati</taxon>
        <taxon>Pseudomonadota</taxon>
        <taxon>Alphaproteobacteria</taxon>
        <taxon>Hyphomicrobiales</taxon>
        <taxon>Methylopilaceae</taxon>
        <taxon>Hansschlegelia</taxon>
    </lineage>
</organism>
<accession>A0A4Q9GK83</accession>
<dbReference type="AlphaFoldDB" id="A0A4Q9GK83"/>
<dbReference type="Pfam" id="PF04055">
    <property type="entry name" value="Radical_SAM"/>
    <property type="match status" value="1"/>
</dbReference>
<keyword evidence="11 15" id="KW-0411">Iron-sulfur</keyword>
<comment type="subunit">
    <text evidence="4">Monomer.</text>
</comment>
<comment type="caution">
    <text evidence="19">The sequence shown here is derived from an EMBL/GenBank/DDBJ whole genome shotgun (WGS) entry which is preliminary data.</text>
</comment>